<name>A0A336NES2_BARGR</name>
<feature type="domain" description="NADPH-dependent FMN reductase-like" evidence="5">
    <location>
        <begin position="1"/>
        <end position="142"/>
    </location>
</feature>
<dbReference type="InterPro" id="IPR051814">
    <property type="entry name" value="NAD(P)H-dep_FMN_reductase"/>
</dbReference>
<dbReference type="InterPro" id="IPR029039">
    <property type="entry name" value="Flavoprotein-like_sf"/>
</dbReference>
<dbReference type="EMBL" id="UFTD01000001">
    <property type="protein sequence ID" value="SSZ39437.1"/>
    <property type="molecule type" value="Genomic_DNA"/>
</dbReference>
<dbReference type="PANTHER" id="PTHR43408:SF2">
    <property type="entry name" value="FMN REDUCTASE (NADPH)"/>
    <property type="match status" value="1"/>
</dbReference>
<sequence>MNIAIILGSVRQPSLTRTLASYLADCLTKRGASLHWVDLREQPLPMTDPDYHQQVEANPSAAVRQFVKTIAEADGVILASPVYQGSYSGVLKNALDNLAYNAFLNKPVGLISHGSTAQKCAQPCEHLLPVVSTLYGYALQCQIASSPEDFSSDDDGRTWKVISEEIQTRCERLADEMCTFLKHRGVI</sequence>
<evidence type="ECO:0000256" key="4">
    <source>
        <dbReference type="ARBA" id="ARBA00023002"/>
    </source>
</evidence>
<dbReference type="Gene3D" id="3.40.50.360">
    <property type="match status" value="1"/>
</dbReference>
<reference evidence="6 7" key="1">
    <citation type="submission" date="2018-06" db="EMBL/GenBank/DDBJ databases">
        <authorList>
            <consortium name="Pathogen Informatics"/>
            <person name="Doyle S."/>
        </authorList>
    </citation>
    <scope>NUCLEOTIDE SEQUENCE [LARGE SCALE GENOMIC DNA]</scope>
    <source>
        <strain evidence="6 7">NCTC12860</strain>
    </source>
</reference>
<dbReference type="GO" id="GO:0016491">
    <property type="term" value="F:oxidoreductase activity"/>
    <property type="evidence" value="ECO:0007669"/>
    <property type="project" value="UniProtKB-KW"/>
</dbReference>
<dbReference type="EC" id="1.7.-.-" evidence="6"/>
<keyword evidence="2" id="KW-0285">Flavoprotein</keyword>
<evidence type="ECO:0000256" key="3">
    <source>
        <dbReference type="ARBA" id="ARBA00022643"/>
    </source>
</evidence>
<evidence type="ECO:0000256" key="1">
    <source>
        <dbReference type="ARBA" id="ARBA00005990"/>
    </source>
</evidence>
<dbReference type="PANTHER" id="PTHR43408">
    <property type="entry name" value="FMN REDUCTASE (NADPH)"/>
    <property type="match status" value="1"/>
</dbReference>
<dbReference type="InterPro" id="IPR005025">
    <property type="entry name" value="FMN_Rdtase-like_dom"/>
</dbReference>
<dbReference type="RefSeq" id="WP_026500430.1">
    <property type="nucleotide sequence ID" value="NZ_UFTD01000001.1"/>
</dbReference>
<protein>
    <submittedName>
        <fullName evidence="6">FMN-dependent NADPH-azoreductase</fullName>
        <ecNumber evidence="6">1.7.-.-</ecNumber>
    </submittedName>
</protein>
<gene>
    <name evidence="6" type="primary">azo1</name>
    <name evidence="6" type="ORF">NCTC12860_00651</name>
</gene>
<keyword evidence="3" id="KW-0288">FMN</keyword>
<evidence type="ECO:0000313" key="6">
    <source>
        <dbReference type="EMBL" id="SSZ39437.1"/>
    </source>
</evidence>
<comment type="similarity">
    <text evidence="1">Belongs to the SsuE family.</text>
</comment>
<dbReference type="Pfam" id="PF03358">
    <property type="entry name" value="FMN_red"/>
    <property type="match status" value="1"/>
</dbReference>
<dbReference type="AlphaFoldDB" id="A0A336NES2"/>
<keyword evidence="4 6" id="KW-0560">Oxidoreductase</keyword>
<dbReference type="Proteomes" id="UP000253846">
    <property type="component" value="Unassembled WGS sequence"/>
</dbReference>
<dbReference type="SUPFAM" id="SSF52218">
    <property type="entry name" value="Flavoproteins"/>
    <property type="match status" value="1"/>
</dbReference>
<evidence type="ECO:0000313" key="7">
    <source>
        <dbReference type="Proteomes" id="UP000253846"/>
    </source>
</evidence>
<organism evidence="6 7">
    <name type="scientific">Bartonella grahamii</name>
    <dbReference type="NCBI Taxonomy" id="33045"/>
    <lineage>
        <taxon>Bacteria</taxon>
        <taxon>Pseudomonadati</taxon>
        <taxon>Pseudomonadota</taxon>
        <taxon>Alphaproteobacteria</taxon>
        <taxon>Hyphomicrobiales</taxon>
        <taxon>Bartonellaceae</taxon>
        <taxon>Bartonella</taxon>
    </lineage>
</organism>
<evidence type="ECO:0000259" key="5">
    <source>
        <dbReference type="Pfam" id="PF03358"/>
    </source>
</evidence>
<evidence type="ECO:0000256" key="2">
    <source>
        <dbReference type="ARBA" id="ARBA00022630"/>
    </source>
</evidence>
<accession>A0A336NES2</accession>
<proteinExistence type="inferred from homology"/>